<sequence>MAGNDNFYTTLGIPRTASSASIRSAYIRLAKECHPDRNSSSSSTERFKKVQEAYAVLRDSEKRAAYDATLPPPLPGAARGYQGGSKAYHGFRGAEWRGDEREFDRQFMEQVERIRREKEQAWNDMEKQRARMSGPSSGPFRGFQSPSPGFSNRGFSPLSHALLRTLPLLFLPCLLLYGVYKQARVRREVSGLRGSPSAVLYDDLGRAFMVDSKGRHYRVMEFDVRDVRNSRRTF</sequence>
<evidence type="ECO:0000259" key="3">
    <source>
        <dbReference type="PROSITE" id="PS50076"/>
    </source>
</evidence>
<proteinExistence type="predicted"/>
<dbReference type="RefSeq" id="XP_067924857.1">
    <property type="nucleotide sequence ID" value="XM_068063166.1"/>
</dbReference>
<evidence type="ECO:0000256" key="2">
    <source>
        <dbReference type="SAM" id="Phobius"/>
    </source>
</evidence>
<dbReference type="EMBL" id="MIGC01001249">
    <property type="protein sequence ID" value="PHJ23180.1"/>
    <property type="molecule type" value="Genomic_DNA"/>
</dbReference>
<evidence type="ECO:0000313" key="5">
    <source>
        <dbReference type="Proteomes" id="UP000221165"/>
    </source>
</evidence>
<dbReference type="VEuPathDB" id="ToxoDB:CSUI_002968"/>
<dbReference type="SUPFAM" id="SSF46565">
    <property type="entry name" value="Chaperone J-domain"/>
    <property type="match status" value="1"/>
</dbReference>
<dbReference type="CDD" id="cd06257">
    <property type="entry name" value="DnaJ"/>
    <property type="match status" value="1"/>
</dbReference>
<keyword evidence="1" id="KW-0143">Chaperone</keyword>
<reference evidence="4 5" key="1">
    <citation type="journal article" date="2017" name="Int. J. Parasitol.">
        <title>The genome of the protozoan parasite Cystoisospora suis and a reverse vaccinology approach to identify vaccine candidates.</title>
        <authorList>
            <person name="Palmieri N."/>
            <person name="Shrestha A."/>
            <person name="Ruttkowski B."/>
            <person name="Beck T."/>
            <person name="Vogl C."/>
            <person name="Tomley F."/>
            <person name="Blake D.P."/>
            <person name="Joachim A."/>
        </authorList>
    </citation>
    <scope>NUCLEOTIDE SEQUENCE [LARGE SCALE GENOMIC DNA]</scope>
    <source>
        <strain evidence="4 5">Wien I</strain>
    </source>
</reference>
<dbReference type="Proteomes" id="UP000221165">
    <property type="component" value="Unassembled WGS sequence"/>
</dbReference>
<dbReference type="PANTHER" id="PTHR44145">
    <property type="entry name" value="DNAJ HOMOLOG SUBFAMILY A MEMBER 3, MITOCHONDRIAL"/>
    <property type="match status" value="1"/>
</dbReference>
<dbReference type="InterPro" id="IPR051938">
    <property type="entry name" value="Apopto_cytoskel_mod"/>
</dbReference>
<organism evidence="4 5">
    <name type="scientific">Cystoisospora suis</name>
    <dbReference type="NCBI Taxonomy" id="483139"/>
    <lineage>
        <taxon>Eukaryota</taxon>
        <taxon>Sar</taxon>
        <taxon>Alveolata</taxon>
        <taxon>Apicomplexa</taxon>
        <taxon>Conoidasida</taxon>
        <taxon>Coccidia</taxon>
        <taxon>Eucoccidiorida</taxon>
        <taxon>Eimeriorina</taxon>
        <taxon>Sarcocystidae</taxon>
        <taxon>Cystoisospora</taxon>
    </lineage>
</organism>
<dbReference type="Pfam" id="PF00226">
    <property type="entry name" value="DnaJ"/>
    <property type="match status" value="1"/>
</dbReference>
<dbReference type="PROSITE" id="PS00636">
    <property type="entry name" value="DNAJ_1"/>
    <property type="match status" value="1"/>
</dbReference>
<dbReference type="PRINTS" id="PR00625">
    <property type="entry name" value="JDOMAIN"/>
</dbReference>
<accession>A0A2C6KS16</accession>
<evidence type="ECO:0000256" key="1">
    <source>
        <dbReference type="ARBA" id="ARBA00023186"/>
    </source>
</evidence>
<keyword evidence="2" id="KW-1133">Transmembrane helix</keyword>
<feature type="transmembrane region" description="Helical" evidence="2">
    <location>
        <begin position="161"/>
        <end position="180"/>
    </location>
</feature>
<feature type="domain" description="J" evidence="3">
    <location>
        <begin position="6"/>
        <end position="70"/>
    </location>
</feature>
<dbReference type="Gene3D" id="1.10.287.110">
    <property type="entry name" value="DnaJ domain"/>
    <property type="match status" value="1"/>
</dbReference>
<dbReference type="InterPro" id="IPR018253">
    <property type="entry name" value="DnaJ_domain_CS"/>
</dbReference>
<dbReference type="OrthoDB" id="10250354at2759"/>
<keyword evidence="2" id="KW-0472">Membrane</keyword>
<dbReference type="PANTHER" id="PTHR44145:SF3">
    <property type="entry name" value="DNAJ HOMOLOG SUBFAMILY A MEMBER 3, MITOCHONDRIAL"/>
    <property type="match status" value="1"/>
</dbReference>
<name>A0A2C6KS16_9APIC</name>
<evidence type="ECO:0000313" key="4">
    <source>
        <dbReference type="EMBL" id="PHJ23180.1"/>
    </source>
</evidence>
<protein>
    <recommendedName>
        <fullName evidence="3">J domain-containing protein</fullName>
    </recommendedName>
</protein>
<dbReference type="AlphaFoldDB" id="A0A2C6KS16"/>
<dbReference type="InterPro" id="IPR001623">
    <property type="entry name" value="DnaJ_domain"/>
</dbReference>
<dbReference type="GeneID" id="94426377"/>
<comment type="caution">
    <text evidence="4">The sequence shown here is derived from an EMBL/GenBank/DDBJ whole genome shotgun (WGS) entry which is preliminary data.</text>
</comment>
<keyword evidence="5" id="KW-1185">Reference proteome</keyword>
<gene>
    <name evidence="4" type="ORF">CSUI_002968</name>
</gene>
<dbReference type="PROSITE" id="PS50076">
    <property type="entry name" value="DNAJ_2"/>
    <property type="match status" value="1"/>
</dbReference>
<dbReference type="SMART" id="SM00271">
    <property type="entry name" value="DnaJ"/>
    <property type="match status" value="1"/>
</dbReference>
<dbReference type="InterPro" id="IPR036869">
    <property type="entry name" value="J_dom_sf"/>
</dbReference>
<keyword evidence="2" id="KW-0812">Transmembrane</keyword>